<protein>
    <submittedName>
        <fullName evidence="1">Uncharacterized protein</fullName>
    </submittedName>
</protein>
<gene>
    <name evidence="1" type="ORF">SAMN05444388_101353</name>
</gene>
<dbReference type="GeneID" id="31764456"/>
<evidence type="ECO:0000313" key="1">
    <source>
        <dbReference type="EMBL" id="SHG01442.1"/>
    </source>
</evidence>
<evidence type="ECO:0000313" key="2">
    <source>
        <dbReference type="Proteomes" id="UP000184112"/>
    </source>
</evidence>
<sequence length="94" mass="10785">MIENVLCEVHGSKEMSFTCIHIAMAIDSKEKSGFFYSEAEEDLPQIAWCNACEQWLLDNGEEWNDAFETQADFKMLCADCFDEAKKMQLETVTT</sequence>
<dbReference type="EMBL" id="FQWH01000001">
    <property type="protein sequence ID" value="SHG01442.1"/>
    <property type="molecule type" value="Genomic_DNA"/>
</dbReference>
<proteinExistence type="predicted"/>
<reference evidence="1 2" key="1">
    <citation type="submission" date="2016-11" db="EMBL/GenBank/DDBJ databases">
        <authorList>
            <person name="Jaros S."/>
            <person name="Januszkiewicz K."/>
            <person name="Wedrychowicz H."/>
        </authorList>
    </citation>
    <scope>NUCLEOTIDE SEQUENCE [LARGE SCALE GENOMIC DNA]</scope>
    <source>
        <strain evidence="1 2">DSM 6792</strain>
    </source>
</reference>
<dbReference type="Proteomes" id="UP000184112">
    <property type="component" value="Unassembled WGS sequence"/>
</dbReference>
<accession>A0A1M5GD86</accession>
<organism evidence="1 2">
    <name type="scientific">Flavobacterium johnsoniae</name>
    <name type="common">Cytophaga johnsonae</name>
    <dbReference type="NCBI Taxonomy" id="986"/>
    <lineage>
        <taxon>Bacteria</taxon>
        <taxon>Pseudomonadati</taxon>
        <taxon>Bacteroidota</taxon>
        <taxon>Flavobacteriia</taxon>
        <taxon>Flavobacteriales</taxon>
        <taxon>Flavobacteriaceae</taxon>
        <taxon>Flavobacterium</taxon>
    </lineage>
</organism>
<dbReference type="AlphaFoldDB" id="A0A1M5GD86"/>
<name>A0A1M5GD86_FLAJO</name>
<dbReference type="RefSeq" id="WP_012023654.1">
    <property type="nucleotide sequence ID" value="NZ_CP031763.1"/>
</dbReference>